<organism evidence="2 3">
    <name type="scientific">Oceanibacterium hippocampi</name>
    <dbReference type="NCBI Taxonomy" id="745714"/>
    <lineage>
        <taxon>Bacteria</taxon>
        <taxon>Pseudomonadati</taxon>
        <taxon>Pseudomonadota</taxon>
        <taxon>Alphaproteobacteria</taxon>
        <taxon>Sneathiellales</taxon>
        <taxon>Sneathiellaceae</taxon>
        <taxon>Oceanibacterium</taxon>
    </lineage>
</organism>
<dbReference type="Proteomes" id="UP000193200">
    <property type="component" value="Unassembled WGS sequence"/>
</dbReference>
<name>A0A1Y5RWG1_9PROT</name>
<keyword evidence="1" id="KW-0472">Membrane</keyword>
<keyword evidence="1" id="KW-1133">Transmembrane helix</keyword>
<dbReference type="RefSeq" id="WP_085882131.1">
    <property type="nucleotide sequence ID" value="NZ_FWFR01000001.1"/>
</dbReference>
<feature type="transmembrane region" description="Helical" evidence="1">
    <location>
        <begin position="21"/>
        <end position="44"/>
    </location>
</feature>
<dbReference type="EMBL" id="FWFR01000001">
    <property type="protein sequence ID" value="SLN26654.1"/>
    <property type="molecule type" value="Genomic_DNA"/>
</dbReference>
<proteinExistence type="predicted"/>
<evidence type="ECO:0000256" key="1">
    <source>
        <dbReference type="SAM" id="Phobius"/>
    </source>
</evidence>
<dbReference type="AlphaFoldDB" id="A0A1Y5RWG1"/>
<feature type="transmembrane region" description="Helical" evidence="1">
    <location>
        <begin position="64"/>
        <end position="83"/>
    </location>
</feature>
<reference evidence="2 3" key="1">
    <citation type="submission" date="2017-03" db="EMBL/GenBank/DDBJ databases">
        <authorList>
            <person name="Afonso C.L."/>
            <person name="Miller P.J."/>
            <person name="Scott M.A."/>
            <person name="Spackman E."/>
            <person name="Goraichik I."/>
            <person name="Dimitrov K.M."/>
            <person name="Suarez D.L."/>
            <person name="Swayne D.E."/>
        </authorList>
    </citation>
    <scope>NUCLEOTIDE SEQUENCE [LARGE SCALE GENOMIC DNA]</scope>
    <source>
        <strain evidence="2 3">CECT 7691</strain>
    </source>
</reference>
<dbReference type="InterPro" id="IPR046682">
    <property type="entry name" value="DUF6552"/>
</dbReference>
<sequence>MPSDAIVGLRGTGRIAFAIKWIASAMQILGYSATAVGLAPWNIYLFLAGLTGWLAVGVLWNDKAIMLIHLAALGAMLVGLAGGS</sequence>
<dbReference type="InParanoid" id="A0A1Y5RWG1"/>
<accession>A0A1Y5RWG1</accession>
<keyword evidence="3" id="KW-1185">Reference proteome</keyword>
<evidence type="ECO:0000313" key="2">
    <source>
        <dbReference type="EMBL" id="SLN26654.1"/>
    </source>
</evidence>
<dbReference type="OrthoDB" id="7357237at2"/>
<dbReference type="Pfam" id="PF20189">
    <property type="entry name" value="DUF6552"/>
    <property type="match status" value="1"/>
</dbReference>
<keyword evidence="1" id="KW-0812">Transmembrane</keyword>
<evidence type="ECO:0008006" key="4">
    <source>
        <dbReference type="Google" id="ProtNLM"/>
    </source>
</evidence>
<protein>
    <recommendedName>
        <fullName evidence="4">Ubiquinone biosynthesis methyltransferase UbiE</fullName>
    </recommendedName>
</protein>
<evidence type="ECO:0000313" key="3">
    <source>
        <dbReference type="Proteomes" id="UP000193200"/>
    </source>
</evidence>
<gene>
    <name evidence="2" type="ORF">OCH7691_00839</name>
</gene>